<feature type="transmembrane region" description="Helical" evidence="8">
    <location>
        <begin position="79"/>
        <end position="97"/>
    </location>
</feature>
<feature type="transmembrane region" description="Helical" evidence="8">
    <location>
        <begin position="141"/>
        <end position="157"/>
    </location>
</feature>
<reference evidence="9 10" key="1">
    <citation type="submission" date="2016-11" db="EMBL/GenBank/DDBJ databases">
        <authorList>
            <person name="Jaros S."/>
            <person name="Januszkiewicz K."/>
            <person name="Wedrychowicz H."/>
        </authorList>
    </citation>
    <scope>NUCLEOTIDE SEQUENCE [LARGE SCALE GENOMIC DNA]</scope>
    <source>
        <strain evidence="9 10">DSM 15929</strain>
    </source>
</reference>
<keyword evidence="1" id="KW-1003">Cell membrane</keyword>
<dbReference type="GO" id="GO:0016020">
    <property type="term" value="C:membrane"/>
    <property type="evidence" value="ECO:0007669"/>
    <property type="project" value="InterPro"/>
</dbReference>
<evidence type="ECO:0000313" key="10">
    <source>
        <dbReference type="Proteomes" id="UP000184386"/>
    </source>
</evidence>
<evidence type="ECO:0000256" key="1">
    <source>
        <dbReference type="ARBA" id="ARBA00022475"/>
    </source>
</evidence>
<evidence type="ECO:0000256" key="6">
    <source>
        <dbReference type="ARBA" id="ARBA00022989"/>
    </source>
</evidence>
<proteinExistence type="predicted"/>
<accession>A0A1M6XFL5</accession>
<dbReference type="Pfam" id="PF04647">
    <property type="entry name" value="AgrB"/>
    <property type="match status" value="1"/>
</dbReference>
<dbReference type="AlphaFoldDB" id="A0A1M6XFL5"/>
<dbReference type="InterPro" id="IPR006741">
    <property type="entry name" value="AgrB"/>
</dbReference>
<dbReference type="EMBL" id="FRAC01000022">
    <property type="protein sequence ID" value="SHL04708.1"/>
    <property type="molecule type" value="Genomic_DNA"/>
</dbReference>
<protein>
    <submittedName>
        <fullName evidence="9">Accessory gene regulator B</fullName>
    </submittedName>
</protein>
<dbReference type="RefSeq" id="WP_073278575.1">
    <property type="nucleotide sequence ID" value="NZ_FRAC01000022.1"/>
</dbReference>
<keyword evidence="7 8" id="KW-0472">Membrane</keyword>
<dbReference type="SMART" id="SM00793">
    <property type="entry name" value="AgrB"/>
    <property type="match status" value="1"/>
</dbReference>
<keyword evidence="4 8" id="KW-0812">Transmembrane</keyword>
<sequence>MIRLNEYIIQKLRLYNVISEEEVEIYKFGIECFILKLIHCISYIGIALCLGMVPELIVIGGVLIPLRRSAGGFHAKTKAGCYIFSCFYVFLLLLLSKAAIIQWAWWGALVLADGIIFFMSPADNDNKKLDILEIQHYRKKSRYILLAVNIGCIVLFMLHFNKIGQLLCCGICAAAFLLILHKVTTLTQTSHLFKALGALKNSNS</sequence>
<organism evidence="9 10">
    <name type="scientific">Anaerocolumna jejuensis DSM 15929</name>
    <dbReference type="NCBI Taxonomy" id="1121322"/>
    <lineage>
        <taxon>Bacteria</taxon>
        <taxon>Bacillati</taxon>
        <taxon>Bacillota</taxon>
        <taxon>Clostridia</taxon>
        <taxon>Lachnospirales</taxon>
        <taxon>Lachnospiraceae</taxon>
        <taxon>Anaerocolumna</taxon>
    </lineage>
</organism>
<evidence type="ECO:0000313" key="9">
    <source>
        <dbReference type="EMBL" id="SHL04708.1"/>
    </source>
</evidence>
<keyword evidence="2" id="KW-0673">Quorum sensing</keyword>
<keyword evidence="3" id="KW-0645">Protease</keyword>
<evidence type="ECO:0000256" key="5">
    <source>
        <dbReference type="ARBA" id="ARBA00022801"/>
    </source>
</evidence>
<dbReference type="Proteomes" id="UP000184386">
    <property type="component" value="Unassembled WGS sequence"/>
</dbReference>
<name>A0A1M6XFL5_9FIRM</name>
<keyword evidence="6 8" id="KW-1133">Transmembrane helix</keyword>
<evidence type="ECO:0000256" key="4">
    <source>
        <dbReference type="ARBA" id="ARBA00022692"/>
    </source>
</evidence>
<dbReference type="OrthoDB" id="9815055at2"/>
<gene>
    <name evidence="9" type="ORF">SAMN02745136_03949</name>
</gene>
<feature type="transmembrane region" description="Helical" evidence="8">
    <location>
        <begin position="163"/>
        <end position="180"/>
    </location>
</feature>
<dbReference type="GO" id="GO:0008233">
    <property type="term" value="F:peptidase activity"/>
    <property type="evidence" value="ECO:0007669"/>
    <property type="project" value="UniProtKB-KW"/>
</dbReference>
<dbReference type="GO" id="GO:0006508">
    <property type="term" value="P:proteolysis"/>
    <property type="evidence" value="ECO:0007669"/>
    <property type="project" value="UniProtKB-KW"/>
</dbReference>
<dbReference type="STRING" id="1121322.SAMN02745136_03949"/>
<evidence type="ECO:0000256" key="2">
    <source>
        <dbReference type="ARBA" id="ARBA00022654"/>
    </source>
</evidence>
<keyword evidence="5" id="KW-0378">Hydrolase</keyword>
<evidence type="ECO:0000256" key="8">
    <source>
        <dbReference type="SAM" id="Phobius"/>
    </source>
</evidence>
<evidence type="ECO:0000256" key="3">
    <source>
        <dbReference type="ARBA" id="ARBA00022670"/>
    </source>
</evidence>
<evidence type="ECO:0000256" key="7">
    <source>
        <dbReference type="ARBA" id="ARBA00023136"/>
    </source>
</evidence>
<feature type="transmembrane region" description="Helical" evidence="8">
    <location>
        <begin position="43"/>
        <end position="67"/>
    </location>
</feature>
<keyword evidence="10" id="KW-1185">Reference proteome</keyword>
<dbReference type="GO" id="GO:0009372">
    <property type="term" value="P:quorum sensing"/>
    <property type="evidence" value="ECO:0007669"/>
    <property type="project" value="UniProtKB-KW"/>
</dbReference>
<feature type="transmembrane region" description="Helical" evidence="8">
    <location>
        <begin position="103"/>
        <end position="120"/>
    </location>
</feature>